<evidence type="ECO:0000313" key="3">
    <source>
        <dbReference type="Proteomes" id="UP000293483"/>
    </source>
</evidence>
<dbReference type="InterPro" id="IPR005149">
    <property type="entry name" value="Tscrpt_reg_PadR_N"/>
</dbReference>
<organism evidence="2 3">
    <name type="scientific">Acinetobacter bouvetii</name>
    <dbReference type="NCBI Taxonomy" id="202951"/>
    <lineage>
        <taxon>Bacteria</taxon>
        <taxon>Pseudomonadati</taxon>
        <taxon>Pseudomonadota</taxon>
        <taxon>Gammaproteobacteria</taxon>
        <taxon>Moraxellales</taxon>
        <taxon>Moraxellaceae</taxon>
        <taxon>Acinetobacter</taxon>
    </lineage>
</organism>
<dbReference type="PANTHER" id="PTHR43252">
    <property type="entry name" value="TRANSCRIPTIONAL REGULATOR YQJI"/>
    <property type="match status" value="1"/>
</dbReference>
<dbReference type="Gene3D" id="1.10.10.10">
    <property type="entry name" value="Winged helix-like DNA-binding domain superfamily/Winged helix DNA-binding domain"/>
    <property type="match status" value="1"/>
</dbReference>
<reference evidence="2 3" key="1">
    <citation type="submission" date="2019-02" db="EMBL/GenBank/DDBJ databases">
        <title>The Batch Genome Submission of Acinetobacter spp. strains.</title>
        <authorList>
            <person name="Qin J."/>
            <person name="Hu Y."/>
            <person name="Ye H."/>
            <person name="Wei L."/>
            <person name="Feng Y."/>
            <person name="Zong Z."/>
        </authorList>
    </citation>
    <scope>NUCLEOTIDE SEQUENCE [LARGE SCALE GENOMIC DNA]</scope>
    <source>
        <strain evidence="2 3">WCHABo060081</strain>
    </source>
</reference>
<dbReference type="EMBL" id="SGSU01000003">
    <property type="protein sequence ID" value="RZG68708.1"/>
    <property type="molecule type" value="Genomic_DNA"/>
</dbReference>
<comment type="caution">
    <text evidence="2">The sequence shown here is derived from an EMBL/GenBank/DDBJ whole genome shotgun (WGS) entry which is preliminary data.</text>
</comment>
<gene>
    <name evidence="2" type="ORF">EXE25_03250</name>
</gene>
<dbReference type="Proteomes" id="UP000293483">
    <property type="component" value="Unassembled WGS sequence"/>
</dbReference>
<name>A0A4Q7AYA5_9GAMM</name>
<proteinExistence type="predicted"/>
<sequence length="176" mass="19938">MSKAIDSEPLAGLEQVSAPRKRLFEAGHMKLLVLHLISQAPKFSYDLIKDVGAVVGGGYSPSTGTIYPTLNYLEEQQYIHAELNTDERKQYSITQIGIQHLEAEKATVEKILCRFDTRKQIHNNEQYVDIKRAMENLKAALRIKIQHCELTPEQVFAIAEKIDQAAVEISRMEVTQ</sequence>
<evidence type="ECO:0000313" key="2">
    <source>
        <dbReference type="EMBL" id="RZG68708.1"/>
    </source>
</evidence>
<dbReference type="InterPro" id="IPR036390">
    <property type="entry name" value="WH_DNA-bd_sf"/>
</dbReference>
<accession>A0A4Q7AYA5</accession>
<dbReference type="InterPro" id="IPR036388">
    <property type="entry name" value="WH-like_DNA-bd_sf"/>
</dbReference>
<dbReference type="PANTHER" id="PTHR43252:SF7">
    <property type="entry name" value="TRANSCRIPTIONAL REGULATOR YQJI"/>
    <property type="match status" value="1"/>
</dbReference>
<dbReference type="RefSeq" id="WP_130144128.1">
    <property type="nucleotide sequence ID" value="NZ_SGSU01000003.1"/>
</dbReference>
<protein>
    <submittedName>
        <fullName evidence="2">PadR family transcriptional regulator</fullName>
    </submittedName>
</protein>
<dbReference type="Pfam" id="PF03551">
    <property type="entry name" value="PadR"/>
    <property type="match status" value="1"/>
</dbReference>
<dbReference type="STRING" id="202951.GCA_001485025_00261"/>
<feature type="domain" description="Transcription regulator PadR N-terminal" evidence="1">
    <location>
        <begin position="33"/>
        <end position="102"/>
    </location>
</feature>
<dbReference type="SUPFAM" id="SSF46785">
    <property type="entry name" value="Winged helix' DNA-binding domain"/>
    <property type="match status" value="1"/>
</dbReference>
<dbReference type="AlphaFoldDB" id="A0A4Q7AYA5"/>
<evidence type="ECO:0000259" key="1">
    <source>
        <dbReference type="Pfam" id="PF03551"/>
    </source>
</evidence>